<keyword evidence="5" id="KW-0472">Membrane</keyword>
<dbReference type="GO" id="GO:0003887">
    <property type="term" value="F:DNA-directed DNA polymerase activity"/>
    <property type="evidence" value="ECO:0007669"/>
    <property type="project" value="UniProtKB-EC"/>
</dbReference>
<evidence type="ECO:0000259" key="6">
    <source>
        <dbReference type="SMART" id="SM00479"/>
    </source>
</evidence>
<dbReference type="CDD" id="cd00130">
    <property type="entry name" value="PAS"/>
    <property type="match status" value="1"/>
</dbReference>
<dbReference type="InterPro" id="IPR013520">
    <property type="entry name" value="Ribonucl_H"/>
</dbReference>
<comment type="function">
    <text evidence="2">DNA polymerase III is a complex, multichain enzyme responsible for most of the replicative synthesis in bacteria. The epsilon subunit contain the editing function and is a proofreading 3'-5' exonuclease.</text>
</comment>
<evidence type="ECO:0000256" key="1">
    <source>
        <dbReference type="ARBA" id="ARBA00012417"/>
    </source>
</evidence>
<dbReference type="OrthoDB" id="9804290at2"/>
<dbReference type="NCBIfam" id="TIGR00573">
    <property type="entry name" value="dnaq"/>
    <property type="match status" value="1"/>
</dbReference>
<evidence type="ECO:0000256" key="5">
    <source>
        <dbReference type="SAM" id="Phobius"/>
    </source>
</evidence>
<dbReference type="GO" id="GO:0045004">
    <property type="term" value="P:DNA replication proofreading"/>
    <property type="evidence" value="ECO:0007669"/>
    <property type="project" value="TreeGrafter"/>
</dbReference>
<keyword evidence="5" id="KW-0812">Transmembrane</keyword>
<keyword evidence="7" id="KW-0269">Exonuclease</keyword>
<comment type="subunit">
    <text evidence="3">DNA polymerase III contains a core (composed of alpha, epsilon and theta chains) that associates with a tau subunit. This core dimerizes to form the POLIII' complex. PolIII' associates with the gamma complex (composed of gamma, delta, delta', psi and chi chains) and with the beta chain to form the complete DNA polymerase III complex.</text>
</comment>
<keyword evidence="8" id="KW-1185">Reference proteome</keyword>
<dbReference type="FunFam" id="3.30.420.10:FF:000045">
    <property type="entry name" value="3'-5' exonuclease DinG"/>
    <property type="match status" value="1"/>
</dbReference>
<evidence type="ECO:0000313" key="7">
    <source>
        <dbReference type="EMBL" id="TXB70568.1"/>
    </source>
</evidence>
<dbReference type="InterPro" id="IPR012337">
    <property type="entry name" value="RNaseH-like_sf"/>
</dbReference>
<accession>A0A5C6S869</accession>
<dbReference type="EMBL" id="VOPL01000001">
    <property type="protein sequence ID" value="TXB70568.1"/>
    <property type="molecule type" value="Genomic_DNA"/>
</dbReference>
<dbReference type="SUPFAM" id="SSF53098">
    <property type="entry name" value="Ribonuclease H-like"/>
    <property type="match status" value="1"/>
</dbReference>
<dbReference type="InterPro" id="IPR036397">
    <property type="entry name" value="RNaseH_sf"/>
</dbReference>
<evidence type="ECO:0000313" key="8">
    <source>
        <dbReference type="Proteomes" id="UP000321562"/>
    </source>
</evidence>
<organism evidence="7 8">
    <name type="scientific">Paracoccus aurantiacus</name>
    <dbReference type="NCBI Taxonomy" id="2599412"/>
    <lineage>
        <taxon>Bacteria</taxon>
        <taxon>Pseudomonadati</taxon>
        <taxon>Pseudomonadota</taxon>
        <taxon>Alphaproteobacteria</taxon>
        <taxon>Rhodobacterales</taxon>
        <taxon>Paracoccaceae</taxon>
        <taxon>Paracoccus</taxon>
    </lineage>
</organism>
<dbReference type="GO" id="GO:0005829">
    <property type="term" value="C:cytosol"/>
    <property type="evidence" value="ECO:0007669"/>
    <property type="project" value="TreeGrafter"/>
</dbReference>
<dbReference type="CDD" id="cd06127">
    <property type="entry name" value="DEDDh"/>
    <property type="match status" value="1"/>
</dbReference>
<proteinExistence type="predicted"/>
<keyword evidence="5" id="KW-1133">Transmembrane helix</keyword>
<dbReference type="Proteomes" id="UP000321562">
    <property type="component" value="Unassembled WGS sequence"/>
</dbReference>
<comment type="caution">
    <text evidence="7">The sequence shown here is derived from an EMBL/GenBank/DDBJ whole genome shotgun (WGS) entry which is preliminary data.</text>
</comment>
<sequence length="659" mass="68616">MNARSLRLRVLLLFAGLAGGLIAVVALAEFVGRRVLIAAAEDAGASMPGLGDALALMALIACLGVAGLVTLIWYFFDTHVARPIEMLAGRILTGTPPEKGEGRYLADLAPAARAAAASQAAARADLAAALDAHAGAMAHETSILEGILSDIGAGAVLADAQGRVLFYNAAAAQLLPGLGLDHPLSRYFAGGGLAAAQDRIEAGANATDVALTGADGKRLSGRMRPLAEQEGGTVLILRPARREPVPPRAAIEELRASAAALTPLLAEVSCEMPPRIAQALSASAQRLTSALRDLETSLYPGAPRQRRVAAEELARGIGLPLGAVAPVTLAADGWQVGGLLVALGQRLAEAGRTPTAAISTDGSEALLSLSWPGPVLPMDLLEDWLKASPDSGMPSLTGEDILAAHGTTMWSEPDPENTERARLVLPLVISDAAQAARPAVTYDFAIAGHGAPDMRPLSQLTCVVFDTETTGLALSDRIVQIAGLRIAGGKLTGEQFDTLVDPGRPVPPASTEIHGITDAMVAGAPDLRTALRGFHHFSEGAVLIAHNAPFDMGLLRRAEGETGQHFPNRVMDTVLLSAMIWGQGVVHSLDAICERLGIDLPADQRHTAMGDATATAQAYLRMIPALEAKGITRFEHVLAQSRNYRRLLSDANLASAHGN</sequence>
<dbReference type="RefSeq" id="WP_147096059.1">
    <property type="nucleotide sequence ID" value="NZ_JBHUFH010000002.1"/>
</dbReference>
<evidence type="ECO:0000256" key="3">
    <source>
        <dbReference type="ARBA" id="ARBA00026073"/>
    </source>
</evidence>
<comment type="catalytic activity">
    <reaction evidence="4">
        <text>DNA(n) + a 2'-deoxyribonucleoside 5'-triphosphate = DNA(n+1) + diphosphate</text>
        <dbReference type="Rhea" id="RHEA:22508"/>
        <dbReference type="Rhea" id="RHEA-COMP:17339"/>
        <dbReference type="Rhea" id="RHEA-COMP:17340"/>
        <dbReference type="ChEBI" id="CHEBI:33019"/>
        <dbReference type="ChEBI" id="CHEBI:61560"/>
        <dbReference type="ChEBI" id="CHEBI:173112"/>
        <dbReference type="EC" id="2.7.7.7"/>
    </reaction>
</comment>
<name>A0A5C6S869_9RHOB</name>
<feature type="transmembrane region" description="Helical" evidence="5">
    <location>
        <begin position="52"/>
        <end position="76"/>
    </location>
</feature>
<keyword evidence="7" id="KW-0540">Nuclease</keyword>
<gene>
    <name evidence="7" type="ORF">FQV27_01465</name>
</gene>
<dbReference type="GO" id="GO:0008408">
    <property type="term" value="F:3'-5' exonuclease activity"/>
    <property type="evidence" value="ECO:0007669"/>
    <property type="project" value="TreeGrafter"/>
</dbReference>
<dbReference type="Pfam" id="PF00929">
    <property type="entry name" value="RNase_T"/>
    <property type="match status" value="1"/>
</dbReference>
<dbReference type="PANTHER" id="PTHR30231:SF41">
    <property type="entry name" value="DNA POLYMERASE III SUBUNIT EPSILON"/>
    <property type="match status" value="1"/>
</dbReference>
<dbReference type="GO" id="GO:0003677">
    <property type="term" value="F:DNA binding"/>
    <property type="evidence" value="ECO:0007669"/>
    <property type="project" value="InterPro"/>
</dbReference>
<dbReference type="InterPro" id="IPR006054">
    <property type="entry name" value="DnaQ"/>
</dbReference>
<dbReference type="PANTHER" id="PTHR30231">
    <property type="entry name" value="DNA POLYMERASE III SUBUNIT EPSILON"/>
    <property type="match status" value="1"/>
</dbReference>
<dbReference type="InterPro" id="IPR000014">
    <property type="entry name" value="PAS"/>
</dbReference>
<evidence type="ECO:0000256" key="2">
    <source>
        <dbReference type="ARBA" id="ARBA00025483"/>
    </source>
</evidence>
<feature type="domain" description="Exonuclease" evidence="6">
    <location>
        <begin position="461"/>
        <end position="628"/>
    </location>
</feature>
<dbReference type="AlphaFoldDB" id="A0A5C6S869"/>
<dbReference type="EC" id="2.7.7.7" evidence="1"/>
<dbReference type="SMART" id="SM00479">
    <property type="entry name" value="EXOIII"/>
    <property type="match status" value="1"/>
</dbReference>
<keyword evidence="7" id="KW-0378">Hydrolase</keyword>
<protein>
    <recommendedName>
        <fullName evidence="1">DNA-directed DNA polymerase</fullName>
        <ecNumber evidence="1">2.7.7.7</ecNumber>
    </recommendedName>
</protein>
<dbReference type="Gene3D" id="3.30.420.10">
    <property type="entry name" value="Ribonuclease H-like superfamily/Ribonuclease H"/>
    <property type="match status" value="1"/>
</dbReference>
<evidence type="ECO:0000256" key="4">
    <source>
        <dbReference type="ARBA" id="ARBA00049244"/>
    </source>
</evidence>
<reference evidence="7 8" key="1">
    <citation type="submission" date="2019-08" db="EMBL/GenBank/DDBJ databases">
        <authorList>
            <person name="Ye J."/>
        </authorList>
    </citation>
    <scope>NUCLEOTIDE SEQUENCE [LARGE SCALE GENOMIC DNA]</scope>
    <source>
        <strain evidence="7 8">TK008</strain>
    </source>
</reference>